<dbReference type="GO" id="GO:0020037">
    <property type="term" value="F:heme binding"/>
    <property type="evidence" value="ECO:0007669"/>
    <property type="project" value="TreeGrafter"/>
</dbReference>
<evidence type="ECO:0000259" key="12">
    <source>
        <dbReference type="PROSITE" id="PS50939"/>
    </source>
</evidence>
<evidence type="ECO:0000256" key="8">
    <source>
        <dbReference type="ARBA" id="ARBA00022989"/>
    </source>
</evidence>
<evidence type="ECO:0000256" key="9">
    <source>
        <dbReference type="ARBA" id="ARBA00023004"/>
    </source>
</evidence>
<evidence type="ECO:0000256" key="6">
    <source>
        <dbReference type="ARBA" id="ARBA00022723"/>
    </source>
</evidence>
<feature type="transmembrane region" description="Helical" evidence="11">
    <location>
        <begin position="56"/>
        <end position="80"/>
    </location>
</feature>
<sequence length="226" mass="24883">MIKYYYVRVVHGVLMTLAFVGFHFVGAFVGKWLALETSRPTSGSKNPPERWSRPKALFWSHVALQVIGLALGTAGLVYGFEEFDIPYELVQYKHGVVGVWVMGLAYFQGVMGAVRPRPLTDGELAAEGRGEGPRTRRLLRRAFEYVHSALGKVSLALGLLNVYTGVAIMRSIQYLDDDGVKQWSGVTIGFMMAVLLMDGALQKRARDAGQRSVAAANETELTASVR</sequence>
<dbReference type="GO" id="GO:0140575">
    <property type="term" value="F:transmembrane monodehydroascorbate reductase activity"/>
    <property type="evidence" value="ECO:0007669"/>
    <property type="project" value="InterPro"/>
</dbReference>
<gene>
    <name evidence="13" type="ORF">HKI87_11g67790</name>
</gene>
<keyword evidence="6" id="KW-0479">Metal-binding</keyword>
<protein>
    <submittedName>
        <fullName evidence="13">Cytochrome b561 domain-containing protein</fullName>
    </submittedName>
</protein>
<evidence type="ECO:0000256" key="10">
    <source>
        <dbReference type="ARBA" id="ARBA00023136"/>
    </source>
</evidence>
<evidence type="ECO:0000256" key="1">
    <source>
        <dbReference type="ARBA" id="ARBA00001970"/>
    </source>
</evidence>
<dbReference type="Gene3D" id="1.20.120.1770">
    <property type="match status" value="1"/>
</dbReference>
<dbReference type="PANTHER" id="PTHR15422">
    <property type="entry name" value="OS05G0565100 PROTEIN"/>
    <property type="match status" value="1"/>
</dbReference>
<evidence type="ECO:0000256" key="5">
    <source>
        <dbReference type="ARBA" id="ARBA00022692"/>
    </source>
</evidence>
<accession>A0AAX4PGY2</accession>
<keyword evidence="3" id="KW-0813">Transport</keyword>
<dbReference type="InterPro" id="IPR006593">
    <property type="entry name" value="Cyt_b561/ferric_Rdtase_TM"/>
</dbReference>
<evidence type="ECO:0000256" key="11">
    <source>
        <dbReference type="SAM" id="Phobius"/>
    </source>
</evidence>
<evidence type="ECO:0000256" key="3">
    <source>
        <dbReference type="ARBA" id="ARBA00022448"/>
    </source>
</evidence>
<dbReference type="EMBL" id="CP151511">
    <property type="protein sequence ID" value="WZN65222.1"/>
    <property type="molecule type" value="Genomic_DNA"/>
</dbReference>
<comment type="cofactor">
    <cofactor evidence="1">
        <name>heme b</name>
        <dbReference type="ChEBI" id="CHEBI:60344"/>
    </cofactor>
</comment>
<organism evidence="13 14">
    <name type="scientific">Chloropicon roscoffensis</name>
    <dbReference type="NCBI Taxonomy" id="1461544"/>
    <lineage>
        <taxon>Eukaryota</taxon>
        <taxon>Viridiplantae</taxon>
        <taxon>Chlorophyta</taxon>
        <taxon>Chloropicophyceae</taxon>
        <taxon>Chloropicales</taxon>
        <taxon>Chloropicaceae</taxon>
        <taxon>Chloropicon</taxon>
    </lineage>
</organism>
<comment type="subcellular location">
    <subcellularLocation>
        <location evidence="2">Membrane</location>
        <topology evidence="2">Multi-pass membrane protein</topology>
    </subcellularLocation>
</comment>
<dbReference type="AlphaFoldDB" id="A0AAX4PGY2"/>
<keyword evidence="7" id="KW-0249">Electron transport</keyword>
<keyword evidence="10 11" id="KW-0472">Membrane</keyword>
<name>A0AAX4PGY2_9CHLO</name>
<reference evidence="13 14" key="1">
    <citation type="submission" date="2024-03" db="EMBL/GenBank/DDBJ databases">
        <title>Complete genome sequence of the green alga Chloropicon roscoffensis RCC1871.</title>
        <authorList>
            <person name="Lemieux C."/>
            <person name="Pombert J.-F."/>
            <person name="Otis C."/>
            <person name="Turmel M."/>
        </authorList>
    </citation>
    <scope>NUCLEOTIDE SEQUENCE [LARGE SCALE GENOMIC DNA]</scope>
    <source>
        <strain evidence="13 14">RCC1871</strain>
    </source>
</reference>
<dbReference type="InterPro" id="IPR045150">
    <property type="entry name" value="CYB561D1/2"/>
</dbReference>
<keyword evidence="8 11" id="KW-1133">Transmembrane helix</keyword>
<evidence type="ECO:0000256" key="4">
    <source>
        <dbReference type="ARBA" id="ARBA00022617"/>
    </source>
</evidence>
<dbReference type="SMART" id="SM00665">
    <property type="entry name" value="B561"/>
    <property type="match status" value="1"/>
</dbReference>
<keyword evidence="9" id="KW-0408">Iron</keyword>
<dbReference type="Proteomes" id="UP001472866">
    <property type="component" value="Chromosome 11"/>
</dbReference>
<evidence type="ECO:0000313" key="13">
    <source>
        <dbReference type="EMBL" id="WZN65222.1"/>
    </source>
</evidence>
<feature type="transmembrane region" description="Helical" evidence="11">
    <location>
        <begin position="12"/>
        <end position="35"/>
    </location>
</feature>
<evidence type="ECO:0000256" key="7">
    <source>
        <dbReference type="ARBA" id="ARBA00022982"/>
    </source>
</evidence>
<dbReference type="CDD" id="cd08760">
    <property type="entry name" value="Cyt_b561_FRRS1_like"/>
    <property type="match status" value="1"/>
</dbReference>
<keyword evidence="14" id="KW-1185">Reference proteome</keyword>
<keyword evidence="5 11" id="KW-0812">Transmembrane</keyword>
<proteinExistence type="predicted"/>
<evidence type="ECO:0000313" key="14">
    <source>
        <dbReference type="Proteomes" id="UP001472866"/>
    </source>
</evidence>
<dbReference type="PROSITE" id="PS50939">
    <property type="entry name" value="CYTOCHROME_B561"/>
    <property type="match status" value="1"/>
</dbReference>
<dbReference type="GO" id="GO:0046872">
    <property type="term" value="F:metal ion binding"/>
    <property type="evidence" value="ECO:0007669"/>
    <property type="project" value="UniProtKB-KW"/>
</dbReference>
<keyword evidence="4" id="KW-0349">Heme</keyword>
<evidence type="ECO:0000256" key="2">
    <source>
        <dbReference type="ARBA" id="ARBA00004141"/>
    </source>
</evidence>
<feature type="transmembrane region" description="Helical" evidence="11">
    <location>
        <begin position="183"/>
        <end position="201"/>
    </location>
</feature>
<feature type="domain" description="Cytochrome b561" evidence="12">
    <location>
        <begin position="1"/>
        <end position="204"/>
    </location>
</feature>
<dbReference type="GO" id="GO:0016020">
    <property type="term" value="C:membrane"/>
    <property type="evidence" value="ECO:0007669"/>
    <property type="project" value="UniProtKB-SubCell"/>
</dbReference>
<dbReference type="PANTHER" id="PTHR15422:SF24">
    <property type="entry name" value="DOMON RELATED DOMAIN-CONTAINING PROTEIN"/>
    <property type="match status" value="1"/>
</dbReference>
<feature type="transmembrane region" description="Helical" evidence="11">
    <location>
        <begin position="142"/>
        <end position="163"/>
    </location>
</feature>